<gene>
    <name evidence="3" type="ORF">HD596_008454</name>
</gene>
<accession>A0A7W9GDA2</accession>
<protein>
    <submittedName>
        <fullName evidence="3">WD40 repeat protein</fullName>
    </submittedName>
</protein>
<evidence type="ECO:0000313" key="4">
    <source>
        <dbReference type="Proteomes" id="UP000579153"/>
    </source>
</evidence>
<dbReference type="EMBL" id="JACHMB010000001">
    <property type="protein sequence ID" value="MBB5781698.1"/>
    <property type="molecule type" value="Genomic_DNA"/>
</dbReference>
<keyword evidence="2" id="KW-1133">Transmembrane helix</keyword>
<keyword evidence="4" id="KW-1185">Reference proteome</keyword>
<dbReference type="InterPro" id="IPR001680">
    <property type="entry name" value="WD40_rpt"/>
</dbReference>
<dbReference type="PROSITE" id="PS50294">
    <property type="entry name" value="WD_REPEATS_REGION"/>
    <property type="match status" value="1"/>
</dbReference>
<dbReference type="SMART" id="SM00320">
    <property type="entry name" value="WD40"/>
    <property type="match status" value="3"/>
</dbReference>
<dbReference type="PANTHER" id="PTHR19879">
    <property type="entry name" value="TRANSCRIPTION INITIATION FACTOR TFIID"/>
    <property type="match status" value="1"/>
</dbReference>
<dbReference type="SUPFAM" id="SSF50998">
    <property type="entry name" value="Quinoprotein alcohol dehydrogenase-like"/>
    <property type="match status" value="1"/>
</dbReference>
<sequence length="712" mass="76762">MATGLALAAIPVLPVLIGVGVVITLAYGWPPENTEFYLSAVAMGLAVMVVTGLALAVHRWLGGSPERSGEAGPVALLVEDRRSSLVSAAVAGAVVGLGAGPALIVALIAVRTLQMLATGWSGEPSLSELIASVLPEEWSDPLLLGAVVLLPGIVFASLTLLTRAWSRFVWVRFVLALRGHLPWRFVAFLEDAHRQGFLQHFGGEYRFRHIRMQDWLAGTALRPPERSPRRRGRSRIAAFAGLAAALVVCVALVRTLPPDSSSRTFLTGVAKSMHFLDDNRTMTVEQTDGRIRLWDLETGRPIGRSLPVAGKVAFSTAGRLVAALESPVNLSILDLRTGAELCRTVLPKTAATTRTLDFSPDGRVLLTSLEPDNFQLWEPRTCTRIGRPLASGTEIDIPTFSPDGGVLVIKVPGSDKLTLWNARTGARIDDGTIAGSPHFTPDGKILVTVKAGVEIWLFDSATGKVIDGPLHGDNPKPGYDLEPVVPVDGSRSYLIRWSRPSGSLAVRRLWGDQRTFIFTGVLDQHIAGGVLAGVLANGEIRLWSLDDGRLLGSIDTGARVASVALSSDGRSLRLDRGGSIEYWDVRRRVRVSSVEMTQGVSTWFVPGARTAVVAETRIDGGWIITRLIDLDTGETKPAAIPADRGTMNFRGNQVADRSADKRTVEVRVLATGRRFTLTGHTGEIFSVRYSWDDRRLASLSADGTIRLWPAPG</sequence>
<dbReference type="InterPro" id="IPR011047">
    <property type="entry name" value="Quinoprotein_ADH-like_sf"/>
</dbReference>
<name>A0A7W9GDA2_9ACTN</name>
<proteinExistence type="predicted"/>
<dbReference type="RefSeq" id="WP_185074947.1">
    <property type="nucleotide sequence ID" value="NZ_JACHMB010000001.1"/>
</dbReference>
<dbReference type="InterPro" id="IPR015943">
    <property type="entry name" value="WD40/YVTN_repeat-like_dom_sf"/>
</dbReference>
<feature type="transmembrane region" description="Helical" evidence="2">
    <location>
        <begin position="236"/>
        <end position="256"/>
    </location>
</feature>
<feature type="transmembrane region" description="Helical" evidence="2">
    <location>
        <begin position="36"/>
        <end position="57"/>
    </location>
</feature>
<keyword evidence="2" id="KW-0472">Membrane</keyword>
<organism evidence="3 4">
    <name type="scientific">Nonomuraea jabiensis</name>
    <dbReference type="NCBI Taxonomy" id="882448"/>
    <lineage>
        <taxon>Bacteria</taxon>
        <taxon>Bacillati</taxon>
        <taxon>Actinomycetota</taxon>
        <taxon>Actinomycetes</taxon>
        <taxon>Streptosporangiales</taxon>
        <taxon>Streptosporangiaceae</taxon>
        <taxon>Nonomuraea</taxon>
    </lineage>
</organism>
<evidence type="ECO:0000256" key="2">
    <source>
        <dbReference type="SAM" id="Phobius"/>
    </source>
</evidence>
<dbReference type="Proteomes" id="UP000579153">
    <property type="component" value="Unassembled WGS sequence"/>
</dbReference>
<feature type="transmembrane region" description="Helical" evidence="2">
    <location>
        <begin position="142"/>
        <end position="162"/>
    </location>
</feature>
<evidence type="ECO:0000313" key="3">
    <source>
        <dbReference type="EMBL" id="MBB5781698.1"/>
    </source>
</evidence>
<feature type="transmembrane region" description="Helical" evidence="2">
    <location>
        <begin position="85"/>
        <end position="110"/>
    </location>
</feature>
<keyword evidence="2" id="KW-0812">Transmembrane</keyword>
<comment type="caution">
    <text evidence="3">The sequence shown here is derived from an EMBL/GenBank/DDBJ whole genome shotgun (WGS) entry which is preliminary data.</text>
</comment>
<feature type="transmembrane region" description="Helical" evidence="2">
    <location>
        <begin position="7"/>
        <end position="30"/>
    </location>
</feature>
<evidence type="ECO:0000256" key="1">
    <source>
        <dbReference type="PROSITE-ProRule" id="PRU00221"/>
    </source>
</evidence>
<dbReference type="Gene3D" id="2.130.10.10">
    <property type="entry name" value="YVTN repeat-like/Quinoprotein amine dehydrogenase"/>
    <property type="match status" value="3"/>
</dbReference>
<reference evidence="3 4" key="1">
    <citation type="submission" date="2020-08" db="EMBL/GenBank/DDBJ databases">
        <title>Sequencing the genomes of 1000 actinobacteria strains.</title>
        <authorList>
            <person name="Klenk H.-P."/>
        </authorList>
    </citation>
    <scope>NUCLEOTIDE SEQUENCE [LARGE SCALE GENOMIC DNA]</scope>
    <source>
        <strain evidence="3 4">DSM 45507</strain>
    </source>
</reference>
<feature type="repeat" description="WD" evidence="1">
    <location>
        <begin position="677"/>
        <end position="712"/>
    </location>
</feature>
<dbReference type="PROSITE" id="PS50082">
    <property type="entry name" value="WD_REPEATS_2"/>
    <property type="match status" value="1"/>
</dbReference>
<dbReference type="AlphaFoldDB" id="A0A7W9GDA2"/>
<dbReference type="Pfam" id="PF00400">
    <property type="entry name" value="WD40"/>
    <property type="match status" value="1"/>
</dbReference>
<dbReference type="PANTHER" id="PTHR19879:SF9">
    <property type="entry name" value="TRANSCRIPTION INITIATION FACTOR TFIID SUBUNIT 5"/>
    <property type="match status" value="1"/>
</dbReference>
<keyword evidence="1" id="KW-0853">WD repeat</keyword>